<keyword evidence="12 13" id="KW-0413">Isomerase</keyword>
<dbReference type="GO" id="GO:0004801">
    <property type="term" value="F:transaldolase activity"/>
    <property type="evidence" value="ECO:0007669"/>
    <property type="project" value="UniProtKB-UniRule"/>
</dbReference>
<dbReference type="GO" id="GO:0006094">
    <property type="term" value="P:gluconeogenesis"/>
    <property type="evidence" value="ECO:0007669"/>
    <property type="project" value="UniProtKB-KW"/>
</dbReference>
<comment type="catalytic activity">
    <reaction evidence="12">
        <text>alpha-D-glucose 6-phosphate = beta-D-fructose 6-phosphate</text>
        <dbReference type="Rhea" id="RHEA:11816"/>
        <dbReference type="ChEBI" id="CHEBI:57634"/>
        <dbReference type="ChEBI" id="CHEBI:58225"/>
        <dbReference type="EC" id="5.3.1.9"/>
    </reaction>
</comment>
<dbReference type="PROSITE" id="PS51463">
    <property type="entry name" value="P_GLUCOSE_ISOMERASE_3"/>
    <property type="match status" value="1"/>
</dbReference>
<dbReference type="Pfam" id="PF00923">
    <property type="entry name" value="TAL_FSA"/>
    <property type="match status" value="1"/>
</dbReference>
<name>A0AAJ1EL84_9BACT</name>
<dbReference type="NCBIfam" id="NF002881">
    <property type="entry name" value="PRK03343.1"/>
    <property type="match status" value="1"/>
</dbReference>
<reference evidence="13 14" key="1">
    <citation type="journal article" date="2021" name="bioRxiv">
        <title>Unraveling nitrogen, sulfur and carbon metabolic pathways and microbial community transcriptional responses to substrate deprivation and toxicity stresses in a bioreactor mimicking anoxic brackish coastal sediment conditions.</title>
        <authorList>
            <person name="Martins P.D."/>
            <person name="Echeveste M.J."/>
            <person name="Arshad A."/>
            <person name="Kurth J."/>
            <person name="Ouboter H."/>
            <person name="Jetten M.S.M."/>
            <person name="Welte C.U."/>
        </authorList>
    </citation>
    <scope>NUCLEOTIDE SEQUENCE [LARGE SCALE GENOMIC DNA]</scope>
    <source>
        <strain evidence="13">MAG_38</strain>
    </source>
</reference>
<sequence>MTALENRLRALQVFGQSVWLDYIRRNLITSGELRRLIDEDGLRGVTSNPAIFEKAVAGSSDYKEMLEAPEARALDAKTLYETLAVRDVQDAADVLYHVYEETGKRDGYVSLEVSPFLAHDTAGTLDEARRLWQAVGRPNLMIKVPATPEGIPAIRQLISEGINVNVTLLFAQDVHEQVAEAYITGLETFVARGGDPKRVASVASFFISRIDTAIDALITVRVQATTNAAEQSVLRGLTGKVAIANAKLTYERYRELFGSPRWQVLAGQGAHTQRLLWASTSAKNPNYRDVVYVEELIGPDTVNTIPPATFEAFRDHGRLRASLTEDVDSAHDTLDMLAEVGISMKDVTDTLLAEGVQLFSDAFEKLLKAVEKQRMEAGAGKINRLTYALPEPLAAAVKSSLAEWRAQGKVRRLWGRDASLWTGKDEAEWLGWLGITNGQLAHIQRLTRITEAAKSAGFSHVLLLGMGGSSLCPEVMKMTFGKISGYPELHVLDSTDPAQVKALENTVDLKNTLFIVSSKSGSTLEPNIFKQYFFDRVSRLIGQKEAGSHFIAITDPGSMMQQVAERDGFRRVFFGWANIGGRYSALSDFGLVPAAIMGVDVAKFLDRTEEMVCACMPSVPVEENPGVVLGVVLGTAANTFGHDKVTIIASPGISSLGAWLEQLVAESTGKDGKGLIPIDREALGTPDIYGRDRLFVYLRLLSAPDAAQDRVVDALEQAGYPVVRIGVDDPYDLGEEFFRWEVATAVAGSILGIHPFDQPDVEASKTATRKLTAEYEKTGALPAETPMFSGDGITLFTDEKNAAALRKMVHGQHTLAGYIKAHLNRLGAVDYFALLVYIQMNEAHERTLQTIRHGVRDAKRIATCLEFGPRFLHSTGQLYKGGPNTGVFLQITCDDAVDVPVPGHIYTFGVVKAAQARGDFQVLVERDRRVLRAHLGADVGAGLATLQQAITAALVP</sequence>
<dbReference type="InterPro" id="IPR035476">
    <property type="entry name" value="SIS_PGI_1"/>
</dbReference>
<keyword evidence="12" id="KW-0312">Gluconeogenesis</keyword>
<organism evidence="13 14">
    <name type="scientific">Candidatus Methylomirabilis tolerans</name>
    <dbReference type="NCBI Taxonomy" id="3123416"/>
    <lineage>
        <taxon>Bacteria</taxon>
        <taxon>Candidatus Methylomirabilota</taxon>
        <taxon>Candidatus Methylomirabilia</taxon>
        <taxon>Candidatus Methylomirabilales</taxon>
        <taxon>Candidatus Methylomirabilaceae</taxon>
        <taxon>Candidatus Methylomirabilis</taxon>
    </lineage>
</organism>
<dbReference type="SUPFAM" id="SSF53697">
    <property type="entry name" value="SIS domain"/>
    <property type="match status" value="1"/>
</dbReference>
<comment type="similarity">
    <text evidence="12">Belongs to the GPI family.</text>
</comment>
<dbReference type="CDD" id="cd05015">
    <property type="entry name" value="SIS_PGI_1"/>
    <property type="match status" value="1"/>
</dbReference>
<dbReference type="SUPFAM" id="SSF51569">
    <property type="entry name" value="Aldolase"/>
    <property type="match status" value="1"/>
</dbReference>
<dbReference type="EMBL" id="JAIOIU010000147">
    <property type="protein sequence ID" value="MBZ0160782.1"/>
    <property type="molecule type" value="Genomic_DNA"/>
</dbReference>
<evidence type="ECO:0000256" key="9">
    <source>
        <dbReference type="ARBA" id="ARBA00023270"/>
    </source>
</evidence>
<dbReference type="Gene3D" id="3.40.50.10490">
    <property type="entry name" value="Glucose-6-phosphate isomerase like protein, domain 1"/>
    <property type="match status" value="3"/>
</dbReference>
<keyword evidence="6 11" id="KW-0963">Cytoplasm</keyword>
<dbReference type="PRINTS" id="PR00662">
    <property type="entry name" value="G6PISOMERASE"/>
</dbReference>
<evidence type="ECO:0000256" key="4">
    <source>
        <dbReference type="ARBA" id="ARBA00008426"/>
    </source>
</evidence>
<comment type="subcellular location">
    <subcellularLocation>
        <location evidence="2 11">Cytoplasm</location>
    </subcellularLocation>
</comment>
<dbReference type="HAMAP" id="MF_00493">
    <property type="entry name" value="Transaldolase_2"/>
    <property type="match status" value="1"/>
</dbReference>
<evidence type="ECO:0000313" key="14">
    <source>
        <dbReference type="Proteomes" id="UP001197609"/>
    </source>
</evidence>
<comment type="function">
    <text evidence="1 11">Transaldolase is important for the balance of metabolites in the pentose-phosphate pathway.</text>
</comment>
<evidence type="ECO:0000256" key="5">
    <source>
        <dbReference type="ARBA" id="ARBA00013151"/>
    </source>
</evidence>
<evidence type="ECO:0000256" key="8">
    <source>
        <dbReference type="ARBA" id="ARBA00023126"/>
    </source>
</evidence>
<keyword evidence="12" id="KW-0324">Glycolysis</keyword>
<dbReference type="CDD" id="cd05798">
    <property type="entry name" value="SIS_TAL_PGI"/>
    <property type="match status" value="1"/>
</dbReference>
<dbReference type="NCBIfam" id="TIGR00876">
    <property type="entry name" value="tal_mycobact"/>
    <property type="match status" value="1"/>
</dbReference>
<evidence type="ECO:0000256" key="2">
    <source>
        <dbReference type="ARBA" id="ARBA00004496"/>
    </source>
</evidence>
<dbReference type="EC" id="2.2.1.2" evidence="5 11"/>
<dbReference type="Proteomes" id="UP001197609">
    <property type="component" value="Unassembled WGS sequence"/>
</dbReference>
<dbReference type="PROSITE" id="PS00958">
    <property type="entry name" value="TRANSALDOLASE_2"/>
    <property type="match status" value="1"/>
</dbReference>
<dbReference type="InterPro" id="IPR001672">
    <property type="entry name" value="G6P_Isomerase"/>
</dbReference>
<dbReference type="NCBIfam" id="NF007080">
    <property type="entry name" value="PRK09533.1"/>
    <property type="match status" value="1"/>
</dbReference>
<evidence type="ECO:0000256" key="7">
    <source>
        <dbReference type="ARBA" id="ARBA00022679"/>
    </source>
</evidence>
<dbReference type="InterPro" id="IPR018225">
    <property type="entry name" value="Transaldolase_AS"/>
</dbReference>
<evidence type="ECO:0000256" key="1">
    <source>
        <dbReference type="ARBA" id="ARBA00003518"/>
    </source>
</evidence>
<gene>
    <name evidence="11" type="primary">tal</name>
    <name evidence="13" type="ORF">K8G79_11715</name>
</gene>
<evidence type="ECO:0000256" key="11">
    <source>
        <dbReference type="HAMAP-Rule" id="MF_00493"/>
    </source>
</evidence>
<comment type="similarity">
    <text evidence="4 11">Belongs to the transaldolase family. Type 2 subfamily.</text>
</comment>
<dbReference type="PROSITE" id="PS01054">
    <property type="entry name" value="TRANSALDOLASE_1"/>
    <property type="match status" value="1"/>
</dbReference>
<dbReference type="InterPro" id="IPR004732">
    <property type="entry name" value="Transaldolase_2"/>
</dbReference>
<keyword evidence="9 11" id="KW-0704">Schiff base</keyword>
<evidence type="ECO:0000256" key="10">
    <source>
        <dbReference type="ARBA" id="ARBA00048810"/>
    </source>
</evidence>
<dbReference type="GO" id="GO:0006096">
    <property type="term" value="P:glycolytic process"/>
    <property type="evidence" value="ECO:0007669"/>
    <property type="project" value="UniProtKB-KW"/>
</dbReference>
<dbReference type="InterPro" id="IPR013785">
    <property type="entry name" value="Aldolase_TIM"/>
</dbReference>
<dbReference type="PANTHER" id="PTHR10683:SF31">
    <property type="entry name" value="TRANSALDOLASE"/>
    <property type="match status" value="1"/>
</dbReference>
<dbReference type="InterPro" id="IPR001585">
    <property type="entry name" value="TAL/FSA"/>
</dbReference>
<dbReference type="InterPro" id="IPR046348">
    <property type="entry name" value="SIS_dom_sf"/>
</dbReference>
<comment type="pathway">
    <text evidence="3 11">Carbohydrate degradation; pentose phosphate pathway; D-glyceraldehyde 3-phosphate and beta-D-fructose 6-phosphate from D-ribose 5-phosphate and D-xylulose 5-phosphate (non-oxidative stage): step 2/3.</text>
</comment>
<evidence type="ECO:0000256" key="12">
    <source>
        <dbReference type="RuleBase" id="RU000612"/>
    </source>
</evidence>
<evidence type="ECO:0000313" key="13">
    <source>
        <dbReference type="EMBL" id="MBZ0160782.1"/>
    </source>
</evidence>
<dbReference type="AlphaFoldDB" id="A0AAJ1EL84"/>
<proteinExistence type="inferred from homology"/>
<accession>A0AAJ1EL84</accession>
<comment type="pathway">
    <text evidence="12">Carbohydrate degradation; glycolysis; D-glyceraldehyde 3-phosphate and glycerone phosphate from D-glucose: step 2/4.</text>
</comment>
<evidence type="ECO:0000256" key="6">
    <source>
        <dbReference type="ARBA" id="ARBA00022490"/>
    </source>
</evidence>
<comment type="caution">
    <text evidence="13">The sequence shown here is derived from an EMBL/GenBank/DDBJ whole genome shotgun (WGS) entry which is preliminary data.</text>
</comment>
<dbReference type="GO" id="GO:0006098">
    <property type="term" value="P:pentose-phosphate shunt"/>
    <property type="evidence" value="ECO:0007669"/>
    <property type="project" value="UniProtKB-UniRule"/>
</dbReference>
<comment type="catalytic activity">
    <reaction evidence="10 11">
        <text>D-sedoheptulose 7-phosphate + D-glyceraldehyde 3-phosphate = D-erythrose 4-phosphate + beta-D-fructose 6-phosphate</text>
        <dbReference type="Rhea" id="RHEA:17053"/>
        <dbReference type="ChEBI" id="CHEBI:16897"/>
        <dbReference type="ChEBI" id="CHEBI:57483"/>
        <dbReference type="ChEBI" id="CHEBI:57634"/>
        <dbReference type="ChEBI" id="CHEBI:59776"/>
        <dbReference type="EC" id="2.2.1.2"/>
    </reaction>
</comment>
<dbReference type="GO" id="GO:0005737">
    <property type="term" value="C:cytoplasm"/>
    <property type="evidence" value="ECO:0007669"/>
    <property type="project" value="UniProtKB-SubCell"/>
</dbReference>
<evidence type="ECO:0000256" key="3">
    <source>
        <dbReference type="ARBA" id="ARBA00004857"/>
    </source>
</evidence>
<feature type="active site" description="Schiff-base intermediate with substrate" evidence="11">
    <location>
        <position position="143"/>
    </location>
</feature>
<keyword evidence="8 11" id="KW-0570">Pentose shunt</keyword>
<dbReference type="Pfam" id="PF00342">
    <property type="entry name" value="PGI"/>
    <property type="match status" value="1"/>
</dbReference>
<dbReference type="GO" id="GO:0097367">
    <property type="term" value="F:carbohydrate derivative binding"/>
    <property type="evidence" value="ECO:0007669"/>
    <property type="project" value="InterPro"/>
</dbReference>
<protein>
    <recommendedName>
        <fullName evidence="5 11">Transaldolase</fullName>
        <ecNumber evidence="5 11">2.2.1.2</ecNumber>
    </recommendedName>
</protein>
<dbReference type="PANTHER" id="PTHR10683">
    <property type="entry name" value="TRANSALDOLASE"/>
    <property type="match status" value="1"/>
</dbReference>
<dbReference type="CDD" id="cd00955">
    <property type="entry name" value="Transaldolase_like"/>
    <property type="match status" value="1"/>
</dbReference>
<keyword evidence="7 11" id="KW-0808">Transferase</keyword>
<dbReference type="GO" id="GO:0004347">
    <property type="term" value="F:glucose-6-phosphate isomerase activity"/>
    <property type="evidence" value="ECO:0007669"/>
    <property type="project" value="UniProtKB-EC"/>
</dbReference>
<dbReference type="Gene3D" id="3.20.20.70">
    <property type="entry name" value="Aldolase class I"/>
    <property type="match status" value="1"/>
</dbReference>